<dbReference type="Proteomes" id="UP000326877">
    <property type="component" value="Unassembled WGS sequence"/>
</dbReference>
<reference evidence="1" key="1">
    <citation type="submission" date="2019-04" db="EMBL/GenBank/DDBJ databases">
        <title>Friends and foes A comparative genomics studyof 23 Aspergillus species from section Flavi.</title>
        <authorList>
            <consortium name="DOE Joint Genome Institute"/>
            <person name="Kjaerbolling I."/>
            <person name="Vesth T."/>
            <person name="Frisvad J.C."/>
            <person name="Nybo J.L."/>
            <person name="Theobald S."/>
            <person name="Kildgaard S."/>
            <person name="Isbrandt T."/>
            <person name="Kuo A."/>
            <person name="Sato A."/>
            <person name="Lyhne E.K."/>
            <person name="Kogle M.E."/>
            <person name="Wiebenga A."/>
            <person name="Kun R.S."/>
            <person name="Lubbers R.J."/>
            <person name="Makela M.R."/>
            <person name="Barry K."/>
            <person name="Chovatia M."/>
            <person name="Clum A."/>
            <person name="Daum C."/>
            <person name="Haridas S."/>
            <person name="He G."/>
            <person name="LaButti K."/>
            <person name="Lipzen A."/>
            <person name="Mondo S."/>
            <person name="Riley R."/>
            <person name="Salamov A."/>
            <person name="Simmons B.A."/>
            <person name="Magnuson J.K."/>
            <person name="Henrissat B."/>
            <person name="Mortensen U.H."/>
            <person name="Larsen T.O."/>
            <person name="Devries R.P."/>
            <person name="Grigoriev I.V."/>
            <person name="Machida M."/>
            <person name="Baker S.E."/>
            <person name="Andersen M.R."/>
        </authorList>
    </citation>
    <scope>NUCLEOTIDE SEQUENCE [LARGE SCALE GENOMIC DNA]</scope>
    <source>
        <strain evidence="1">IBT 14317</strain>
    </source>
</reference>
<name>A0A5N7CN03_PETAA</name>
<gene>
    <name evidence="1" type="ORF">BDV23DRAFT_145296</name>
</gene>
<dbReference type="AlphaFoldDB" id="A0A5N7CN03"/>
<evidence type="ECO:0000313" key="1">
    <source>
        <dbReference type="EMBL" id="KAE8395640.1"/>
    </source>
</evidence>
<dbReference type="EMBL" id="ML735218">
    <property type="protein sequence ID" value="KAE8395640.1"/>
    <property type="molecule type" value="Genomic_DNA"/>
</dbReference>
<accession>A0A5N7CN03</accession>
<sequence length="55" mass="6473">MSNFLRSRGFMGVWRCLVFCVWLCLIFWAMLWVLNMFCRIPGAASGFRCVFCVVQ</sequence>
<protein>
    <submittedName>
        <fullName evidence="1">Uncharacterized protein</fullName>
    </submittedName>
</protein>
<proteinExistence type="predicted"/>
<organism evidence="1">
    <name type="scientific">Petromyces alliaceus</name>
    <name type="common">Aspergillus alliaceus</name>
    <dbReference type="NCBI Taxonomy" id="209559"/>
    <lineage>
        <taxon>Eukaryota</taxon>
        <taxon>Fungi</taxon>
        <taxon>Dikarya</taxon>
        <taxon>Ascomycota</taxon>
        <taxon>Pezizomycotina</taxon>
        <taxon>Eurotiomycetes</taxon>
        <taxon>Eurotiomycetidae</taxon>
        <taxon>Eurotiales</taxon>
        <taxon>Aspergillaceae</taxon>
        <taxon>Aspergillus</taxon>
        <taxon>Aspergillus subgen. Circumdati</taxon>
    </lineage>
</organism>